<accession>A0AC61QZQ2</accession>
<reference evidence="1" key="1">
    <citation type="submission" date="2019-04" db="EMBL/GenBank/DDBJ databases">
        <title>Microbes associate with the intestines of laboratory mice.</title>
        <authorList>
            <person name="Navarre W."/>
            <person name="Wong E."/>
            <person name="Huang K."/>
            <person name="Tropini C."/>
            <person name="Ng K."/>
            <person name="Yu B."/>
        </authorList>
    </citation>
    <scope>NUCLEOTIDE SEQUENCE</scope>
    <source>
        <strain evidence="1">NM72_1-8</strain>
    </source>
</reference>
<proteinExistence type="predicted"/>
<evidence type="ECO:0000313" key="2">
    <source>
        <dbReference type="Proteomes" id="UP000307720"/>
    </source>
</evidence>
<keyword evidence="2" id="KW-1185">Reference proteome</keyword>
<name>A0AC61QZQ2_9FIRM</name>
<gene>
    <name evidence="1" type="ORF">E5357_08460</name>
</gene>
<dbReference type="Proteomes" id="UP000307720">
    <property type="component" value="Unassembled WGS sequence"/>
</dbReference>
<protein>
    <submittedName>
        <fullName evidence="1">Uncharacterized protein</fullName>
    </submittedName>
</protein>
<organism evidence="1 2">
    <name type="scientific">Hominisplanchenecus murintestinalis</name>
    <dbReference type="NCBI Taxonomy" id="2941517"/>
    <lineage>
        <taxon>Bacteria</taxon>
        <taxon>Bacillati</taxon>
        <taxon>Bacillota</taxon>
        <taxon>Clostridia</taxon>
        <taxon>Lachnospirales</taxon>
        <taxon>Lachnospiraceae</taxon>
        <taxon>Hominisplanchenecus</taxon>
    </lineage>
</organism>
<sequence length="246" mass="28055">MRKFRRWILASVFLCMVILVPQAKAEAAQRLFDIVVKDGRTTQVIEMKYGKTPYGYTSYYANQSVIYVSEKSKSVTFSVRKNTSGRYGNFHFASVKMKPGDKPQGNLFTYTVDGKRRAWMFTVQKYVEPKIQYLKTAVPRKGSAFKPGKRNSVKLKAFIKTDVPVKTILRILDEKGKVVYKKSYGESGSKTYTFEWDGKPSKKNTAKLKTSGYVPAGEYTVKVSVYPQIGKKVKEVIRETKLCVIK</sequence>
<evidence type="ECO:0000313" key="1">
    <source>
        <dbReference type="EMBL" id="TGX98537.1"/>
    </source>
</evidence>
<dbReference type="EMBL" id="SRZB01000016">
    <property type="protein sequence ID" value="TGX98537.1"/>
    <property type="molecule type" value="Genomic_DNA"/>
</dbReference>
<comment type="caution">
    <text evidence="1">The sequence shown here is derived from an EMBL/GenBank/DDBJ whole genome shotgun (WGS) entry which is preliminary data.</text>
</comment>